<evidence type="ECO:0000313" key="5">
    <source>
        <dbReference type="EMBL" id="PIG82334.1"/>
    </source>
</evidence>
<dbReference type="PROSITE" id="PS51186">
    <property type="entry name" value="GNAT"/>
    <property type="match status" value="1"/>
</dbReference>
<dbReference type="GO" id="GO:0016747">
    <property type="term" value="F:acyltransferase activity, transferring groups other than amino-acyl groups"/>
    <property type="evidence" value="ECO:0007669"/>
    <property type="project" value="InterPro"/>
</dbReference>
<dbReference type="Proteomes" id="UP000325558">
    <property type="component" value="Unassembled WGS sequence"/>
</dbReference>
<dbReference type="Gene3D" id="3.40.630.30">
    <property type="match status" value="1"/>
</dbReference>
<dbReference type="InterPro" id="IPR016181">
    <property type="entry name" value="Acyl_CoA_acyltransferase"/>
</dbReference>
<reference evidence="5 6" key="1">
    <citation type="submission" date="2017-05" db="EMBL/GenBank/DDBJ databases">
        <title>Genome sequence for an aflatoxigenic pathogen of Argentinian peanut, Aspergillus arachidicola.</title>
        <authorList>
            <person name="Moore G."/>
            <person name="Beltz S.B."/>
            <person name="Mack B.M."/>
        </authorList>
    </citation>
    <scope>NUCLEOTIDE SEQUENCE [LARGE SCALE GENOMIC DNA]</scope>
    <source>
        <strain evidence="5 6">CBS 117610</strain>
    </source>
</reference>
<dbReference type="EMBL" id="NEXV01000528">
    <property type="protein sequence ID" value="PIG82334.1"/>
    <property type="molecule type" value="Genomic_DNA"/>
</dbReference>
<dbReference type="InterPro" id="IPR000182">
    <property type="entry name" value="GNAT_dom"/>
</dbReference>
<proteinExistence type="predicted"/>
<keyword evidence="1 5" id="KW-0808">Transferase</keyword>
<dbReference type="Proteomes" id="UP000231358">
    <property type="component" value="Unassembled WGS sequence"/>
</dbReference>
<evidence type="ECO:0000259" key="3">
    <source>
        <dbReference type="PROSITE" id="PS51186"/>
    </source>
</evidence>
<protein>
    <submittedName>
        <fullName evidence="5">GNAT family acetyltransferase</fullName>
    </submittedName>
</protein>
<dbReference type="InterPro" id="IPR050832">
    <property type="entry name" value="Bact_Acetyltransf"/>
</dbReference>
<dbReference type="PANTHER" id="PTHR43877">
    <property type="entry name" value="AMINOALKYLPHOSPHONATE N-ACETYLTRANSFERASE-RELATED-RELATED"/>
    <property type="match status" value="1"/>
</dbReference>
<name>A0A2G7FP04_9EURO</name>
<dbReference type="OrthoDB" id="41532at2759"/>
<dbReference type="EMBL" id="ML737121">
    <property type="protein sequence ID" value="KAE8345068.1"/>
    <property type="molecule type" value="Genomic_DNA"/>
</dbReference>
<keyword evidence="2" id="KW-0012">Acyltransferase</keyword>
<keyword evidence="6" id="KW-1185">Reference proteome</keyword>
<organism evidence="5 6">
    <name type="scientific">Aspergillus arachidicola</name>
    <dbReference type="NCBI Taxonomy" id="656916"/>
    <lineage>
        <taxon>Eukaryota</taxon>
        <taxon>Fungi</taxon>
        <taxon>Dikarya</taxon>
        <taxon>Ascomycota</taxon>
        <taxon>Pezizomycotina</taxon>
        <taxon>Eurotiomycetes</taxon>
        <taxon>Eurotiomycetidae</taxon>
        <taxon>Eurotiales</taxon>
        <taxon>Aspergillaceae</taxon>
        <taxon>Aspergillus</taxon>
        <taxon>Aspergillus subgen. Circumdati</taxon>
    </lineage>
</organism>
<feature type="domain" description="N-acetyltransferase" evidence="3">
    <location>
        <begin position="3"/>
        <end position="169"/>
    </location>
</feature>
<evidence type="ECO:0000313" key="6">
    <source>
        <dbReference type="Proteomes" id="UP000231358"/>
    </source>
</evidence>
<accession>A0A2G7FP04</accession>
<gene>
    <name evidence="5" type="ORF">AARAC_000105</name>
    <name evidence="4" type="ORF">BDV24DRAFT_159903</name>
</gene>
<reference evidence="4" key="2">
    <citation type="submission" date="2019-04" db="EMBL/GenBank/DDBJ databases">
        <title>Friends and foes A comparative genomics study of 23 Aspergillus species from section Flavi.</title>
        <authorList>
            <consortium name="DOE Joint Genome Institute"/>
            <person name="Kjaerbolling I."/>
            <person name="Vesth T."/>
            <person name="Frisvad J.C."/>
            <person name="Nybo J.L."/>
            <person name="Theobald S."/>
            <person name="Kildgaard S."/>
            <person name="Isbrandt T."/>
            <person name="Kuo A."/>
            <person name="Sato A."/>
            <person name="Lyhne E.K."/>
            <person name="Kogle M.E."/>
            <person name="Wiebenga A."/>
            <person name="Kun R.S."/>
            <person name="Lubbers R.J."/>
            <person name="Makela M.R."/>
            <person name="Barry K."/>
            <person name="Chovatia M."/>
            <person name="Clum A."/>
            <person name="Daum C."/>
            <person name="Haridas S."/>
            <person name="He G."/>
            <person name="LaButti K."/>
            <person name="Lipzen A."/>
            <person name="Mondo S."/>
            <person name="Riley R."/>
            <person name="Salamov A."/>
            <person name="Simmons B.A."/>
            <person name="Magnuson J.K."/>
            <person name="Henrissat B."/>
            <person name="Mortensen U.H."/>
            <person name="Larsen T.O."/>
            <person name="Devries R.P."/>
            <person name="Grigoriev I.V."/>
            <person name="Machida M."/>
            <person name="Baker S.E."/>
            <person name="Andersen M.R."/>
        </authorList>
    </citation>
    <scope>NUCLEOTIDE SEQUENCE</scope>
    <source>
        <strain evidence="4">CBS 117612</strain>
    </source>
</reference>
<evidence type="ECO:0000256" key="1">
    <source>
        <dbReference type="ARBA" id="ARBA00022679"/>
    </source>
</evidence>
<evidence type="ECO:0000256" key="2">
    <source>
        <dbReference type="ARBA" id="ARBA00023315"/>
    </source>
</evidence>
<sequence>MTTTIRPAAPDEIPAIVDFIMAARADMFSMLDPSLHLQKAQRELASFQQSYLEHPDGAFFTARVDGRLVATIGYVAYDQRFPQLDFGHERVVEVLRMYVHPDWRRIGLASKMFAALEQRARQEGIRRMYLHTHPFLPGSIRFWERQGFFVVHIDDDPVWRTTHMSRFLAADEPQQTDLLSTAA</sequence>
<dbReference type="Pfam" id="PF00583">
    <property type="entry name" value="Acetyltransf_1"/>
    <property type="match status" value="1"/>
</dbReference>
<evidence type="ECO:0000313" key="4">
    <source>
        <dbReference type="EMBL" id="KAE8345068.1"/>
    </source>
</evidence>
<dbReference type="STRING" id="656916.A0A2G7FP04"/>
<dbReference type="AlphaFoldDB" id="A0A2G7FP04"/>
<dbReference type="CDD" id="cd04301">
    <property type="entry name" value="NAT_SF"/>
    <property type="match status" value="1"/>
</dbReference>
<dbReference type="SUPFAM" id="SSF55729">
    <property type="entry name" value="Acyl-CoA N-acyltransferases (Nat)"/>
    <property type="match status" value="1"/>
</dbReference>